<protein>
    <submittedName>
        <fullName evidence="2">Uncharacterized protein</fullName>
    </submittedName>
</protein>
<dbReference type="EMBL" id="BAABME010014837">
    <property type="protein sequence ID" value="GAA0187549.1"/>
    <property type="molecule type" value="Genomic_DNA"/>
</dbReference>
<dbReference type="AlphaFoldDB" id="A0AAV3S3K9"/>
<feature type="compositionally biased region" description="Basic and acidic residues" evidence="1">
    <location>
        <begin position="112"/>
        <end position="135"/>
    </location>
</feature>
<feature type="region of interest" description="Disordered" evidence="1">
    <location>
        <begin position="112"/>
        <end position="136"/>
    </location>
</feature>
<accession>A0AAV3S3K9</accession>
<gene>
    <name evidence="2" type="ORF">LIER_34837</name>
</gene>
<evidence type="ECO:0000313" key="3">
    <source>
        <dbReference type="Proteomes" id="UP001454036"/>
    </source>
</evidence>
<keyword evidence="3" id="KW-1185">Reference proteome</keyword>
<evidence type="ECO:0000313" key="2">
    <source>
        <dbReference type="EMBL" id="GAA0187549.1"/>
    </source>
</evidence>
<name>A0AAV3S3K9_LITER</name>
<sequence>MPFSDRLDGIALPTRFILPQFNLFDGNDDPLTITSNNPDVLTGRPMLTALRAIVSPLHLKMKFSTVGGIGEVCGNQKRARICYQASVSPVNKPTVESRKKRCRESQLEIRTVRNEEEKDNSPKERKNLKQPIPHEEVEEISFNPANAERTFKVGTKLDGTHWEALVSLVREF</sequence>
<reference evidence="2 3" key="1">
    <citation type="submission" date="2024-01" db="EMBL/GenBank/DDBJ databases">
        <title>The complete chloroplast genome sequence of Lithospermum erythrorhizon: insights into the phylogenetic relationship among Boraginaceae species and the maternal lineages of purple gromwells.</title>
        <authorList>
            <person name="Okada T."/>
            <person name="Watanabe K."/>
        </authorList>
    </citation>
    <scope>NUCLEOTIDE SEQUENCE [LARGE SCALE GENOMIC DNA]</scope>
</reference>
<evidence type="ECO:0000256" key="1">
    <source>
        <dbReference type="SAM" id="MobiDB-lite"/>
    </source>
</evidence>
<comment type="caution">
    <text evidence="2">The sequence shown here is derived from an EMBL/GenBank/DDBJ whole genome shotgun (WGS) entry which is preliminary data.</text>
</comment>
<proteinExistence type="predicted"/>
<organism evidence="2 3">
    <name type="scientific">Lithospermum erythrorhizon</name>
    <name type="common">Purple gromwell</name>
    <name type="synonym">Lithospermum officinale var. erythrorhizon</name>
    <dbReference type="NCBI Taxonomy" id="34254"/>
    <lineage>
        <taxon>Eukaryota</taxon>
        <taxon>Viridiplantae</taxon>
        <taxon>Streptophyta</taxon>
        <taxon>Embryophyta</taxon>
        <taxon>Tracheophyta</taxon>
        <taxon>Spermatophyta</taxon>
        <taxon>Magnoliopsida</taxon>
        <taxon>eudicotyledons</taxon>
        <taxon>Gunneridae</taxon>
        <taxon>Pentapetalae</taxon>
        <taxon>asterids</taxon>
        <taxon>lamiids</taxon>
        <taxon>Boraginales</taxon>
        <taxon>Boraginaceae</taxon>
        <taxon>Boraginoideae</taxon>
        <taxon>Lithospermeae</taxon>
        <taxon>Lithospermum</taxon>
    </lineage>
</organism>
<dbReference type="Proteomes" id="UP001454036">
    <property type="component" value="Unassembled WGS sequence"/>
</dbReference>